<evidence type="ECO:0000256" key="3">
    <source>
        <dbReference type="ARBA" id="ARBA00022840"/>
    </source>
</evidence>
<feature type="transmembrane region" description="Helical" evidence="4">
    <location>
        <begin position="58"/>
        <end position="91"/>
    </location>
</feature>
<dbReference type="OrthoDB" id="9801978at2"/>
<keyword evidence="8" id="KW-1185">Reference proteome</keyword>
<evidence type="ECO:0000259" key="5">
    <source>
        <dbReference type="Pfam" id="PF02875"/>
    </source>
</evidence>
<keyword evidence="1" id="KW-0436">Ligase</keyword>
<keyword evidence="2" id="KW-0547">Nucleotide-binding</keyword>
<dbReference type="SUPFAM" id="SSF53623">
    <property type="entry name" value="MurD-like peptide ligases, catalytic domain"/>
    <property type="match status" value="1"/>
</dbReference>
<feature type="domain" description="Mur ligase central" evidence="6">
    <location>
        <begin position="195"/>
        <end position="385"/>
    </location>
</feature>
<dbReference type="PANTHER" id="PTHR43024">
    <property type="entry name" value="UDP-N-ACETYLMURAMOYL-TRIPEPTIDE--D-ALANYL-D-ALANINE LIGASE"/>
    <property type="match status" value="1"/>
</dbReference>
<dbReference type="RefSeq" id="WP_106302253.1">
    <property type="nucleotide sequence ID" value="NZ_PVWO01000065.1"/>
</dbReference>
<evidence type="ECO:0000313" key="8">
    <source>
        <dbReference type="Proteomes" id="UP000238937"/>
    </source>
</evidence>
<dbReference type="InterPro" id="IPR004101">
    <property type="entry name" value="Mur_ligase_C"/>
</dbReference>
<dbReference type="Pfam" id="PF08245">
    <property type="entry name" value="Mur_ligase_M"/>
    <property type="match status" value="1"/>
</dbReference>
<dbReference type="Pfam" id="PF02875">
    <property type="entry name" value="Mur_ligase_C"/>
    <property type="match status" value="1"/>
</dbReference>
<accession>A0A2T1GJ59</accession>
<dbReference type="Gene3D" id="3.90.190.20">
    <property type="entry name" value="Mur ligase, C-terminal domain"/>
    <property type="match status" value="1"/>
</dbReference>
<dbReference type="Gene3D" id="3.40.1190.10">
    <property type="entry name" value="Mur-like, catalytic domain"/>
    <property type="match status" value="1"/>
</dbReference>
<comment type="caution">
    <text evidence="7">The sequence shown here is derived from an EMBL/GenBank/DDBJ whole genome shotgun (WGS) entry which is preliminary data.</text>
</comment>
<sequence length="545" mass="59679">MLTLICLTIISAATILFFTRRGLRYLRYFQQEEYNGKRFKAWFLEKRTFDTKGTLIALVAAALSLFATGGDMVVCVAICVGAAATLVFFGFSEEDPRQVGKIKLKMTDRATAIYNLALALYSIATLLVITGTYFLGAGDRIYIYWFIAIALIQSSPIWIVIANSILWPNEYKKQQAFLQEAKDILADYQPYTIGITGSYGKTSTKAILGSILEAIEPTFWTPGSINTEMGITRQIRENLKPQQQIAIIEMGAYQIGSIAKLCRFTPPQAGLVTAVGVMHLERFGGAENIYKAKCELAQAIPADGLLVCNGDNPGARKMAAEYPKATTLLYGLEPEIGHLDCWMSDIKAGMDGTTFTIHWQGKEYPGFTKLLGAPMLSNLVGSFTMACALGKDPDYVIAAIHNLEPANNRLNLRKNGDGFILDDSYNSNPIGFASALEVLEVLEGGRKILMTPGMVELGEIQAAENRQVALKAASICDLAIVVGDTNKDALKAGLLEGGLAPDKLMEFANRDLALAYLTSPEHRQPKDTILIENDLPDLYEAISRF</sequence>
<organism evidence="7 8">
    <name type="scientific">Chamaesiphon polymorphus CCALA 037</name>
    <dbReference type="NCBI Taxonomy" id="2107692"/>
    <lineage>
        <taxon>Bacteria</taxon>
        <taxon>Bacillati</taxon>
        <taxon>Cyanobacteriota</taxon>
        <taxon>Cyanophyceae</taxon>
        <taxon>Gomontiellales</taxon>
        <taxon>Chamaesiphonaceae</taxon>
        <taxon>Chamaesiphon</taxon>
    </lineage>
</organism>
<gene>
    <name evidence="7" type="ORF">C7B77_07450</name>
</gene>
<feature type="transmembrane region" description="Helical" evidence="4">
    <location>
        <begin position="142"/>
        <end position="166"/>
    </location>
</feature>
<dbReference type="AlphaFoldDB" id="A0A2T1GJ59"/>
<dbReference type="SUPFAM" id="SSF53244">
    <property type="entry name" value="MurD-like peptide ligases, peptide-binding domain"/>
    <property type="match status" value="1"/>
</dbReference>
<feature type="domain" description="Mur ligase C-terminal" evidence="5">
    <location>
        <begin position="409"/>
        <end position="531"/>
    </location>
</feature>
<evidence type="ECO:0000313" key="7">
    <source>
        <dbReference type="EMBL" id="PSB57712.1"/>
    </source>
</evidence>
<dbReference type="PANTHER" id="PTHR43024:SF1">
    <property type="entry name" value="UDP-N-ACETYLMURAMOYL-TRIPEPTIDE--D-ALANYL-D-ALANINE LIGASE"/>
    <property type="match status" value="1"/>
</dbReference>
<keyword evidence="3" id="KW-0067">ATP-binding</keyword>
<protein>
    <submittedName>
        <fullName evidence="7">Uncharacterized protein</fullName>
    </submittedName>
</protein>
<reference evidence="7 8" key="1">
    <citation type="submission" date="2018-03" db="EMBL/GenBank/DDBJ databases">
        <title>The ancient ancestry and fast evolution of plastids.</title>
        <authorList>
            <person name="Moore K.R."/>
            <person name="Magnabosco C."/>
            <person name="Momper L."/>
            <person name="Gold D.A."/>
            <person name="Bosak T."/>
            <person name="Fournier G.P."/>
        </authorList>
    </citation>
    <scope>NUCLEOTIDE SEQUENCE [LARGE SCALE GENOMIC DNA]</scope>
    <source>
        <strain evidence="7 8">CCALA 037</strain>
    </source>
</reference>
<dbReference type="InterPro" id="IPR051046">
    <property type="entry name" value="MurCDEF_CellWall_CoF430Synth"/>
</dbReference>
<name>A0A2T1GJ59_9CYAN</name>
<dbReference type="Proteomes" id="UP000238937">
    <property type="component" value="Unassembled WGS sequence"/>
</dbReference>
<keyword evidence="4" id="KW-0472">Membrane</keyword>
<evidence type="ECO:0000256" key="1">
    <source>
        <dbReference type="ARBA" id="ARBA00022598"/>
    </source>
</evidence>
<feature type="transmembrane region" description="Helical" evidence="4">
    <location>
        <begin position="112"/>
        <end position="136"/>
    </location>
</feature>
<dbReference type="InterPro" id="IPR036615">
    <property type="entry name" value="Mur_ligase_C_dom_sf"/>
</dbReference>
<dbReference type="EMBL" id="PVWO01000065">
    <property type="protein sequence ID" value="PSB57712.1"/>
    <property type="molecule type" value="Genomic_DNA"/>
</dbReference>
<evidence type="ECO:0000259" key="6">
    <source>
        <dbReference type="Pfam" id="PF08245"/>
    </source>
</evidence>
<dbReference type="GO" id="GO:0005524">
    <property type="term" value="F:ATP binding"/>
    <property type="evidence" value="ECO:0007669"/>
    <property type="project" value="UniProtKB-KW"/>
</dbReference>
<keyword evidence="4" id="KW-1133">Transmembrane helix</keyword>
<dbReference type="InterPro" id="IPR036565">
    <property type="entry name" value="Mur-like_cat_sf"/>
</dbReference>
<dbReference type="InterPro" id="IPR013221">
    <property type="entry name" value="Mur_ligase_cen"/>
</dbReference>
<proteinExistence type="predicted"/>
<evidence type="ECO:0000256" key="2">
    <source>
        <dbReference type="ARBA" id="ARBA00022741"/>
    </source>
</evidence>
<keyword evidence="4" id="KW-0812">Transmembrane</keyword>
<evidence type="ECO:0000256" key="4">
    <source>
        <dbReference type="SAM" id="Phobius"/>
    </source>
</evidence>
<dbReference type="GO" id="GO:0016881">
    <property type="term" value="F:acid-amino acid ligase activity"/>
    <property type="evidence" value="ECO:0007669"/>
    <property type="project" value="InterPro"/>
</dbReference>